<evidence type="ECO:0000259" key="1">
    <source>
        <dbReference type="PROSITE" id="PS50075"/>
    </source>
</evidence>
<accession>A0A918HMG2</accession>
<dbReference type="RefSeq" id="WP_189716455.1">
    <property type="nucleotide sequence ID" value="NZ_BMSA01000026.1"/>
</dbReference>
<reference evidence="2" key="2">
    <citation type="submission" date="2020-09" db="EMBL/GenBank/DDBJ databases">
        <authorList>
            <person name="Sun Q."/>
            <person name="Ohkuma M."/>
        </authorList>
    </citation>
    <scope>NUCLEOTIDE SEQUENCE</scope>
    <source>
        <strain evidence="2">JCM 4125</strain>
    </source>
</reference>
<dbReference type="SUPFAM" id="SSF47336">
    <property type="entry name" value="ACP-like"/>
    <property type="match status" value="1"/>
</dbReference>
<evidence type="ECO:0000313" key="2">
    <source>
        <dbReference type="EMBL" id="GGT80673.1"/>
    </source>
</evidence>
<dbReference type="InterPro" id="IPR009081">
    <property type="entry name" value="PP-bd_ACP"/>
</dbReference>
<organism evidence="2 3">
    <name type="scientific">Streptomyces phaeofaciens</name>
    <dbReference type="NCBI Taxonomy" id="68254"/>
    <lineage>
        <taxon>Bacteria</taxon>
        <taxon>Bacillati</taxon>
        <taxon>Actinomycetota</taxon>
        <taxon>Actinomycetes</taxon>
        <taxon>Kitasatosporales</taxon>
        <taxon>Streptomycetaceae</taxon>
        <taxon>Streptomyces</taxon>
    </lineage>
</organism>
<comment type="caution">
    <text evidence="2">The sequence shown here is derived from an EMBL/GenBank/DDBJ whole genome shotgun (WGS) entry which is preliminary data.</text>
</comment>
<dbReference type="EMBL" id="BMSA01000026">
    <property type="protein sequence ID" value="GGT80673.1"/>
    <property type="molecule type" value="Genomic_DNA"/>
</dbReference>
<proteinExistence type="predicted"/>
<protein>
    <recommendedName>
        <fullName evidence="1">Carrier domain-containing protein</fullName>
    </recommendedName>
</protein>
<dbReference type="Gene3D" id="1.10.1200.10">
    <property type="entry name" value="ACP-like"/>
    <property type="match status" value="1"/>
</dbReference>
<sequence length="89" mass="10166">MADDTREQIHRFITSRFPDIGITHEDDIFALGFINSLFAMELVMFIEKTFAFTIPNEELRFDNFRTVASIAALVDRNRPASVTASQAPR</sequence>
<dbReference type="InterPro" id="IPR036736">
    <property type="entry name" value="ACP-like_sf"/>
</dbReference>
<dbReference type="Pfam" id="PF00550">
    <property type="entry name" value="PP-binding"/>
    <property type="match status" value="1"/>
</dbReference>
<dbReference type="Proteomes" id="UP000646776">
    <property type="component" value="Unassembled WGS sequence"/>
</dbReference>
<evidence type="ECO:0000313" key="3">
    <source>
        <dbReference type="Proteomes" id="UP000646776"/>
    </source>
</evidence>
<dbReference type="AlphaFoldDB" id="A0A918HMG2"/>
<name>A0A918HMG2_9ACTN</name>
<keyword evidence="3" id="KW-1185">Reference proteome</keyword>
<reference evidence="2" key="1">
    <citation type="journal article" date="2014" name="Int. J. Syst. Evol. Microbiol.">
        <title>Complete genome sequence of Corynebacterium casei LMG S-19264T (=DSM 44701T), isolated from a smear-ripened cheese.</title>
        <authorList>
            <consortium name="US DOE Joint Genome Institute (JGI-PGF)"/>
            <person name="Walter F."/>
            <person name="Albersmeier A."/>
            <person name="Kalinowski J."/>
            <person name="Ruckert C."/>
        </authorList>
    </citation>
    <scope>NUCLEOTIDE SEQUENCE</scope>
    <source>
        <strain evidence="2">JCM 4125</strain>
    </source>
</reference>
<feature type="domain" description="Carrier" evidence="1">
    <location>
        <begin position="1"/>
        <end position="78"/>
    </location>
</feature>
<gene>
    <name evidence="2" type="ORF">GCM10010226_69030</name>
</gene>
<dbReference type="PROSITE" id="PS50075">
    <property type="entry name" value="CARRIER"/>
    <property type="match status" value="1"/>
</dbReference>